<accession>A0ACB8BJC6</accession>
<sequence>MVALKALASLASSAILVAASYCELPSIGKHGYRIDIWDGENCHKHEHHETFYGTWSILWPALSWCFCNSIAPAMVGKVKSFTVADGHLPNIATELWTDHGCGGDFIAEKHATWIDNNVTGSIAHLRSFKICMYF</sequence>
<evidence type="ECO:0000313" key="2">
    <source>
        <dbReference type="Proteomes" id="UP000790709"/>
    </source>
</evidence>
<proteinExistence type="predicted"/>
<name>A0ACB8BJC6_9AGAM</name>
<protein>
    <submittedName>
        <fullName evidence="1">Uncharacterized protein</fullName>
    </submittedName>
</protein>
<reference evidence="1" key="1">
    <citation type="journal article" date="2021" name="New Phytol.">
        <title>Evolutionary innovations through gain and loss of genes in the ectomycorrhizal Boletales.</title>
        <authorList>
            <person name="Wu G."/>
            <person name="Miyauchi S."/>
            <person name="Morin E."/>
            <person name="Kuo A."/>
            <person name="Drula E."/>
            <person name="Varga T."/>
            <person name="Kohler A."/>
            <person name="Feng B."/>
            <person name="Cao Y."/>
            <person name="Lipzen A."/>
            <person name="Daum C."/>
            <person name="Hundley H."/>
            <person name="Pangilinan J."/>
            <person name="Johnson J."/>
            <person name="Barry K."/>
            <person name="LaButti K."/>
            <person name="Ng V."/>
            <person name="Ahrendt S."/>
            <person name="Min B."/>
            <person name="Choi I.G."/>
            <person name="Park H."/>
            <person name="Plett J.M."/>
            <person name="Magnuson J."/>
            <person name="Spatafora J.W."/>
            <person name="Nagy L.G."/>
            <person name="Henrissat B."/>
            <person name="Grigoriev I.V."/>
            <person name="Yang Z.L."/>
            <person name="Xu J."/>
            <person name="Martin F.M."/>
        </authorList>
    </citation>
    <scope>NUCLEOTIDE SEQUENCE</scope>
    <source>
        <strain evidence="1">KUC20120723A-06</strain>
    </source>
</reference>
<dbReference type="EMBL" id="MU266394">
    <property type="protein sequence ID" value="KAH7925814.1"/>
    <property type="molecule type" value="Genomic_DNA"/>
</dbReference>
<keyword evidence="2" id="KW-1185">Reference proteome</keyword>
<gene>
    <name evidence="1" type="ORF">BV22DRAFT_1033519</name>
</gene>
<organism evidence="1 2">
    <name type="scientific">Leucogyrophana mollusca</name>
    <dbReference type="NCBI Taxonomy" id="85980"/>
    <lineage>
        <taxon>Eukaryota</taxon>
        <taxon>Fungi</taxon>
        <taxon>Dikarya</taxon>
        <taxon>Basidiomycota</taxon>
        <taxon>Agaricomycotina</taxon>
        <taxon>Agaricomycetes</taxon>
        <taxon>Agaricomycetidae</taxon>
        <taxon>Boletales</taxon>
        <taxon>Boletales incertae sedis</taxon>
        <taxon>Leucogyrophana</taxon>
    </lineage>
</organism>
<evidence type="ECO:0000313" key="1">
    <source>
        <dbReference type="EMBL" id="KAH7925814.1"/>
    </source>
</evidence>
<dbReference type="Proteomes" id="UP000790709">
    <property type="component" value="Unassembled WGS sequence"/>
</dbReference>
<comment type="caution">
    <text evidence="1">The sequence shown here is derived from an EMBL/GenBank/DDBJ whole genome shotgun (WGS) entry which is preliminary data.</text>
</comment>